<dbReference type="GO" id="GO:0019843">
    <property type="term" value="F:rRNA binding"/>
    <property type="evidence" value="ECO:0007669"/>
    <property type="project" value="UniProtKB-UniRule"/>
</dbReference>
<evidence type="ECO:0000256" key="6">
    <source>
        <dbReference type="SAM" id="MobiDB-lite"/>
    </source>
</evidence>
<keyword evidence="2 4" id="KW-0689">Ribosomal protein</keyword>
<feature type="compositionally biased region" description="Basic residues" evidence="6">
    <location>
        <begin position="30"/>
        <end position="47"/>
    </location>
</feature>
<dbReference type="HAMAP" id="MF_01341">
    <property type="entry name" value="Ribosomal_uL15"/>
    <property type="match status" value="1"/>
</dbReference>
<dbReference type="PANTHER" id="PTHR12934">
    <property type="entry name" value="50S RIBOSOMAL PROTEIN L15"/>
    <property type="match status" value="1"/>
</dbReference>
<dbReference type="PANTHER" id="PTHR12934:SF11">
    <property type="entry name" value="LARGE RIBOSOMAL SUBUNIT PROTEIN UL15M"/>
    <property type="match status" value="1"/>
</dbReference>
<sequence>MMLHDVNIGINGHKTRKRVGRGSGSGHGKTSGRGHKGAGSRSGTKRRLGFEGGQKPLMRRIAKRGFSNNFFALKIAEVNLSAIEKAFEVGEVVTPEQLSVRGLAKGRFDQVKILGDGDLTKSLSVTAHRFSASAEEKILAAGGSTVKLV</sequence>
<dbReference type="GO" id="GO:0006412">
    <property type="term" value="P:translation"/>
    <property type="evidence" value="ECO:0007669"/>
    <property type="project" value="UniProtKB-UniRule"/>
</dbReference>
<comment type="function">
    <text evidence="4">Binds to the 23S rRNA.</text>
</comment>
<dbReference type="RefSeq" id="WP_145297158.1">
    <property type="nucleotide sequence ID" value="NZ_CP036299.1"/>
</dbReference>
<accession>A0A518GLF7</accession>
<protein>
    <recommendedName>
        <fullName evidence="4">Large ribosomal subunit protein uL15</fullName>
    </recommendedName>
</protein>
<dbReference type="InterPro" id="IPR036227">
    <property type="entry name" value="Ribosomal_uL15/eL18_sf"/>
</dbReference>
<evidence type="ECO:0000256" key="5">
    <source>
        <dbReference type="RuleBase" id="RU003888"/>
    </source>
</evidence>
<keyword evidence="4" id="KW-0694">RNA-binding</keyword>
<comment type="subunit">
    <text evidence="4">Part of the 50S ribosomal subunit.</text>
</comment>
<proteinExistence type="inferred from homology"/>
<dbReference type="InterPro" id="IPR021131">
    <property type="entry name" value="Ribosomal_uL15/eL18"/>
</dbReference>
<dbReference type="EMBL" id="CP036299">
    <property type="protein sequence ID" value="QDV29384.1"/>
    <property type="molecule type" value="Genomic_DNA"/>
</dbReference>
<feature type="domain" description="Large ribosomal subunit protein uL15/eL18" evidence="7">
    <location>
        <begin position="77"/>
        <end position="145"/>
    </location>
</feature>
<dbReference type="Gene3D" id="3.100.10.10">
    <property type="match status" value="1"/>
</dbReference>
<organism evidence="8 9">
    <name type="scientific">Planctopirus ephydatiae</name>
    <dbReference type="NCBI Taxonomy" id="2528019"/>
    <lineage>
        <taxon>Bacteria</taxon>
        <taxon>Pseudomonadati</taxon>
        <taxon>Planctomycetota</taxon>
        <taxon>Planctomycetia</taxon>
        <taxon>Planctomycetales</taxon>
        <taxon>Planctomycetaceae</taxon>
        <taxon>Planctopirus</taxon>
    </lineage>
</organism>
<dbReference type="PROSITE" id="PS00475">
    <property type="entry name" value="RIBOSOMAL_L15"/>
    <property type="match status" value="1"/>
</dbReference>
<dbReference type="GO" id="GO:0003735">
    <property type="term" value="F:structural constituent of ribosome"/>
    <property type="evidence" value="ECO:0007669"/>
    <property type="project" value="InterPro"/>
</dbReference>
<name>A0A518GLF7_9PLAN</name>
<dbReference type="KEGG" id="peh:Spb1_12700"/>
<dbReference type="InterPro" id="IPR005749">
    <property type="entry name" value="Ribosomal_uL15_bac-type"/>
</dbReference>
<dbReference type="Pfam" id="PF00828">
    <property type="entry name" value="Ribosomal_L27A"/>
    <property type="match status" value="1"/>
</dbReference>
<dbReference type="InterPro" id="IPR030878">
    <property type="entry name" value="Ribosomal_uL15"/>
</dbReference>
<gene>
    <name evidence="4 8" type="primary">rplO</name>
    <name evidence="8" type="ORF">Spb1_12700</name>
</gene>
<dbReference type="GO" id="GO:0022625">
    <property type="term" value="C:cytosolic large ribosomal subunit"/>
    <property type="evidence" value="ECO:0007669"/>
    <property type="project" value="TreeGrafter"/>
</dbReference>
<dbReference type="InterPro" id="IPR001196">
    <property type="entry name" value="Ribosomal_uL15_CS"/>
</dbReference>
<keyword evidence="4" id="KW-0699">rRNA-binding</keyword>
<dbReference type="AlphaFoldDB" id="A0A518GLF7"/>
<evidence type="ECO:0000313" key="8">
    <source>
        <dbReference type="EMBL" id="QDV29384.1"/>
    </source>
</evidence>
<dbReference type="SUPFAM" id="SSF52080">
    <property type="entry name" value="Ribosomal proteins L15p and L18e"/>
    <property type="match status" value="1"/>
</dbReference>
<evidence type="ECO:0000256" key="3">
    <source>
        <dbReference type="ARBA" id="ARBA00023274"/>
    </source>
</evidence>
<feature type="region of interest" description="Disordered" evidence="6">
    <location>
        <begin position="1"/>
        <end position="54"/>
    </location>
</feature>
<dbReference type="Proteomes" id="UP000315349">
    <property type="component" value="Chromosome"/>
</dbReference>
<evidence type="ECO:0000313" key="9">
    <source>
        <dbReference type="Proteomes" id="UP000315349"/>
    </source>
</evidence>
<reference evidence="8 9" key="1">
    <citation type="submission" date="2019-02" db="EMBL/GenBank/DDBJ databases">
        <title>Deep-cultivation of Planctomycetes and their phenomic and genomic characterization uncovers novel biology.</title>
        <authorList>
            <person name="Wiegand S."/>
            <person name="Jogler M."/>
            <person name="Boedeker C."/>
            <person name="Pinto D."/>
            <person name="Vollmers J."/>
            <person name="Rivas-Marin E."/>
            <person name="Kohn T."/>
            <person name="Peeters S.H."/>
            <person name="Heuer A."/>
            <person name="Rast P."/>
            <person name="Oberbeckmann S."/>
            <person name="Bunk B."/>
            <person name="Jeske O."/>
            <person name="Meyerdierks A."/>
            <person name="Storesund J.E."/>
            <person name="Kallscheuer N."/>
            <person name="Luecker S."/>
            <person name="Lage O.M."/>
            <person name="Pohl T."/>
            <person name="Merkel B.J."/>
            <person name="Hornburger P."/>
            <person name="Mueller R.-W."/>
            <person name="Bruemmer F."/>
            <person name="Labrenz M."/>
            <person name="Spormann A.M."/>
            <person name="Op den Camp H."/>
            <person name="Overmann J."/>
            <person name="Amann R."/>
            <person name="Jetten M.S.M."/>
            <person name="Mascher T."/>
            <person name="Medema M.H."/>
            <person name="Devos D.P."/>
            <person name="Kaster A.-K."/>
            <person name="Ovreas L."/>
            <person name="Rohde M."/>
            <person name="Galperin M.Y."/>
            <person name="Jogler C."/>
        </authorList>
    </citation>
    <scope>NUCLEOTIDE SEQUENCE [LARGE SCALE GENOMIC DNA]</scope>
    <source>
        <strain evidence="8 9">Spb1</strain>
    </source>
</reference>
<evidence type="ECO:0000256" key="1">
    <source>
        <dbReference type="ARBA" id="ARBA00007320"/>
    </source>
</evidence>
<evidence type="ECO:0000256" key="4">
    <source>
        <dbReference type="HAMAP-Rule" id="MF_01341"/>
    </source>
</evidence>
<comment type="similarity">
    <text evidence="1 4 5">Belongs to the universal ribosomal protein uL15 family.</text>
</comment>
<keyword evidence="3 4" id="KW-0687">Ribonucleoprotein</keyword>
<keyword evidence="9" id="KW-1185">Reference proteome</keyword>
<dbReference type="NCBIfam" id="TIGR01071">
    <property type="entry name" value="rplO_bact"/>
    <property type="match status" value="1"/>
</dbReference>
<evidence type="ECO:0000259" key="7">
    <source>
        <dbReference type="Pfam" id="PF00828"/>
    </source>
</evidence>
<evidence type="ECO:0000256" key="2">
    <source>
        <dbReference type="ARBA" id="ARBA00022980"/>
    </source>
</evidence>
<dbReference type="OrthoDB" id="9810293at2"/>